<dbReference type="RefSeq" id="WP_116422030.1">
    <property type="nucleotide sequence ID" value="NZ_NMUE01000065.1"/>
</dbReference>
<accession>A0A371QUJ3</accession>
<dbReference type="AlphaFoldDB" id="A0A371QUJ3"/>
<evidence type="ECO:0008006" key="5">
    <source>
        <dbReference type="Google" id="ProtNLM"/>
    </source>
</evidence>
<name>A0A371QUJ3_9CREN</name>
<reference evidence="3 4" key="1">
    <citation type="submission" date="2017-07" db="EMBL/GenBank/DDBJ databases">
        <title>Draft genome sequence of aerobic hyperthermophilic archaea, Pyrobaculum aerophilum YKB31 and YKB32.</title>
        <authorList>
            <person name="Mochizuki T."/>
            <person name="Berliner A.J."/>
            <person name="Yoshida-Takashima Y."/>
            <person name="Takaki Y."/>
            <person name="Nunoura T."/>
            <person name="Takai K."/>
        </authorList>
    </citation>
    <scope>NUCLEOTIDE SEQUENCE [LARGE SCALE GENOMIC DNA]</scope>
    <source>
        <strain evidence="1 4">YKB31</strain>
        <strain evidence="2 3">YKB32</strain>
    </source>
</reference>
<proteinExistence type="predicted"/>
<dbReference type="InterPro" id="IPR010268">
    <property type="entry name" value="PaREP1"/>
</dbReference>
<protein>
    <recommendedName>
        <fullName evidence="5">PaREP1</fullName>
    </recommendedName>
</protein>
<evidence type="ECO:0000313" key="3">
    <source>
        <dbReference type="Proteomes" id="UP000256877"/>
    </source>
</evidence>
<dbReference type="EMBL" id="NMUF01000063">
    <property type="protein sequence ID" value="RFA95091.1"/>
    <property type="molecule type" value="Genomic_DNA"/>
</dbReference>
<gene>
    <name evidence="1" type="ORF">CGL51_13160</name>
    <name evidence="2" type="ORF">CGL52_13340</name>
</gene>
<dbReference type="Proteomes" id="UP000257123">
    <property type="component" value="Unassembled WGS sequence"/>
</dbReference>
<evidence type="ECO:0000313" key="1">
    <source>
        <dbReference type="EMBL" id="RFA93306.1"/>
    </source>
</evidence>
<dbReference type="Pfam" id="PF05942">
    <property type="entry name" value="PaREP1"/>
    <property type="match status" value="1"/>
</dbReference>
<sequence length="158" mass="18019">MELAKPWSDLNGYIEARRKEALFEAELAREFLRQGLTRNAAGKAYQAWKATIAVLAAKKLDYLSSVYRGVKRIKNKRVGMAERLVAYMPSTRLREVARLLAEAYGIEVFLATELALSLHEYQFNGPDKELVLSRYKSDDEAARDVELLLKYVEKFLGA</sequence>
<evidence type="ECO:0000313" key="2">
    <source>
        <dbReference type="EMBL" id="RFA95091.1"/>
    </source>
</evidence>
<organism evidence="1 4">
    <name type="scientific">Pyrobaculum aerophilum</name>
    <dbReference type="NCBI Taxonomy" id="13773"/>
    <lineage>
        <taxon>Archaea</taxon>
        <taxon>Thermoproteota</taxon>
        <taxon>Thermoprotei</taxon>
        <taxon>Thermoproteales</taxon>
        <taxon>Thermoproteaceae</taxon>
        <taxon>Pyrobaculum</taxon>
    </lineage>
</organism>
<dbReference type="Proteomes" id="UP000256877">
    <property type="component" value="Unassembled WGS sequence"/>
</dbReference>
<comment type="caution">
    <text evidence="1">The sequence shown here is derived from an EMBL/GenBank/DDBJ whole genome shotgun (WGS) entry which is preliminary data.</text>
</comment>
<dbReference type="OrthoDB" id="28552at2157"/>
<dbReference type="EMBL" id="NMUE01000065">
    <property type="protein sequence ID" value="RFA93306.1"/>
    <property type="molecule type" value="Genomic_DNA"/>
</dbReference>
<evidence type="ECO:0000313" key="4">
    <source>
        <dbReference type="Proteomes" id="UP000257123"/>
    </source>
</evidence>